<dbReference type="InterPro" id="IPR011009">
    <property type="entry name" value="Kinase-like_dom_sf"/>
</dbReference>
<sequence>MSSTEDFTGQRKTNVENTLFLRGTRSAVKKRPFFPKELIAPLVPLDLNAIRRELLEAEKEESAKYAEESDSIKENGEDILNLPCDIKTKKGIEASKASKENFQPIKKVISRENNSSDLVFSPLSLQTPWKKYTPFKRPDAKKNYCDENVENDRFNKFLTSTNKKINTPKFISTFKQEEIIPEVNKNNILCSIPRKVPENNIHSKIIINNVEYMVLNILGKGGSAIVYQCFCIEEKTIVAIKCVNLEKINMAQEYINEVKLLQRLQNCDRIIKLYAYQFFEGEKQLFMVLEKGGNDFSTVLKNLASQEKNIPLYMLIFYWMEMLLAVKQIHDNGVIHSDLKPSNFISGNMGLKLIDFGIACSVQSDMTSAFKTVPEGSCNYMSPEALNNDANSPSKSNYKLHYKSDVWSLGCILYELVYKKTPFQHIKTIWVKFSHITNPQHTIEYPEAKWLPPKVIDTIKKCLQYNVRARPSVDELIAEFENF</sequence>
<feature type="domain" description="Protein kinase" evidence="7">
    <location>
        <begin position="212"/>
        <end position="483"/>
    </location>
</feature>
<evidence type="ECO:0000256" key="3">
    <source>
        <dbReference type="ARBA" id="ARBA00022741"/>
    </source>
</evidence>
<dbReference type="GO" id="GO:0004712">
    <property type="term" value="F:protein serine/threonine/tyrosine kinase activity"/>
    <property type="evidence" value="ECO:0007669"/>
    <property type="project" value="TreeGrafter"/>
</dbReference>
<dbReference type="InterPro" id="IPR017441">
    <property type="entry name" value="Protein_kinase_ATP_BS"/>
</dbReference>
<dbReference type="PANTHER" id="PTHR22974">
    <property type="entry name" value="MIXED LINEAGE PROTEIN KINASE"/>
    <property type="match status" value="1"/>
</dbReference>
<proteinExistence type="predicted"/>
<evidence type="ECO:0000256" key="5">
    <source>
        <dbReference type="ARBA" id="ARBA00022840"/>
    </source>
</evidence>
<keyword evidence="5 6" id="KW-0067">ATP-binding</keyword>
<dbReference type="GO" id="GO:0034501">
    <property type="term" value="P:protein localization to kinetochore"/>
    <property type="evidence" value="ECO:0007669"/>
    <property type="project" value="TreeGrafter"/>
</dbReference>
<feature type="binding site" evidence="6">
    <location>
        <position position="241"/>
    </location>
    <ligand>
        <name>ATP</name>
        <dbReference type="ChEBI" id="CHEBI:30616"/>
    </ligand>
</feature>
<dbReference type="GO" id="GO:0005524">
    <property type="term" value="F:ATP binding"/>
    <property type="evidence" value="ECO:0007669"/>
    <property type="project" value="UniProtKB-UniRule"/>
</dbReference>
<dbReference type="AlphaFoldDB" id="A0A9P0CNC4"/>
<keyword evidence="4" id="KW-0418">Kinase</keyword>
<organism evidence="8 9">
    <name type="scientific">Psylliodes chrysocephalus</name>
    <dbReference type="NCBI Taxonomy" id="3402493"/>
    <lineage>
        <taxon>Eukaryota</taxon>
        <taxon>Metazoa</taxon>
        <taxon>Ecdysozoa</taxon>
        <taxon>Arthropoda</taxon>
        <taxon>Hexapoda</taxon>
        <taxon>Insecta</taxon>
        <taxon>Pterygota</taxon>
        <taxon>Neoptera</taxon>
        <taxon>Endopterygota</taxon>
        <taxon>Coleoptera</taxon>
        <taxon>Polyphaga</taxon>
        <taxon>Cucujiformia</taxon>
        <taxon>Chrysomeloidea</taxon>
        <taxon>Chrysomelidae</taxon>
        <taxon>Galerucinae</taxon>
        <taxon>Alticini</taxon>
        <taxon>Psylliodes</taxon>
    </lineage>
</organism>
<dbReference type="FunFam" id="3.30.200.20:FF:000131">
    <property type="entry name" value="Dual specificity protein kinase TTK"/>
    <property type="match status" value="1"/>
</dbReference>
<evidence type="ECO:0000256" key="2">
    <source>
        <dbReference type="ARBA" id="ARBA00022679"/>
    </source>
</evidence>
<evidence type="ECO:0000256" key="1">
    <source>
        <dbReference type="ARBA" id="ARBA00022527"/>
    </source>
</evidence>
<dbReference type="Gene3D" id="3.30.200.20">
    <property type="entry name" value="Phosphorylase Kinase, domain 1"/>
    <property type="match status" value="1"/>
</dbReference>
<evidence type="ECO:0000256" key="6">
    <source>
        <dbReference type="PROSITE-ProRule" id="PRU10141"/>
    </source>
</evidence>
<gene>
    <name evidence="8" type="ORF">PSYICH_LOCUS5707</name>
</gene>
<evidence type="ECO:0000256" key="4">
    <source>
        <dbReference type="ARBA" id="ARBA00022777"/>
    </source>
</evidence>
<accession>A0A9P0CNC4</accession>
<keyword evidence="2" id="KW-0808">Transferase</keyword>
<dbReference type="GO" id="GO:0033316">
    <property type="term" value="P:meiotic spindle assembly checkpoint signaling"/>
    <property type="evidence" value="ECO:0007669"/>
    <property type="project" value="TreeGrafter"/>
</dbReference>
<keyword evidence="3 6" id="KW-0547">Nucleotide-binding</keyword>
<name>A0A9P0CNC4_9CUCU</name>
<dbReference type="SMART" id="SM00220">
    <property type="entry name" value="S_TKc"/>
    <property type="match status" value="1"/>
</dbReference>
<protein>
    <recommendedName>
        <fullName evidence="7">Protein kinase domain-containing protein</fullName>
    </recommendedName>
</protein>
<evidence type="ECO:0000259" key="7">
    <source>
        <dbReference type="SMART" id="SM00220"/>
    </source>
</evidence>
<dbReference type="SUPFAM" id="SSF56112">
    <property type="entry name" value="Protein kinase-like (PK-like)"/>
    <property type="match status" value="1"/>
</dbReference>
<dbReference type="GO" id="GO:0000776">
    <property type="term" value="C:kinetochore"/>
    <property type="evidence" value="ECO:0007669"/>
    <property type="project" value="TreeGrafter"/>
</dbReference>
<evidence type="ECO:0000313" key="8">
    <source>
        <dbReference type="EMBL" id="CAH1104821.1"/>
    </source>
</evidence>
<dbReference type="EMBL" id="OV651830">
    <property type="protein sequence ID" value="CAH1104821.1"/>
    <property type="molecule type" value="Genomic_DNA"/>
</dbReference>
<dbReference type="GO" id="GO:0004674">
    <property type="term" value="F:protein serine/threonine kinase activity"/>
    <property type="evidence" value="ECO:0007669"/>
    <property type="project" value="UniProtKB-KW"/>
</dbReference>
<dbReference type="PANTHER" id="PTHR22974:SF21">
    <property type="entry name" value="DUAL SPECIFICITY PROTEIN KINASE TTK"/>
    <property type="match status" value="1"/>
</dbReference>
<dbReference type="GO" id="GO:0007059">
    <property type="term" value="P:chromosome segregation"/>
    <property type="evidence" value="ECO:0007669"/>
    <property type="project" value="TreeGrafter"/>
</dbReference>
<dbReference type="Proteomes" id="UP001153636">
    <property type="component" value="Chromosome 18"/>
</dbReference>
<evidence type="ECO:0000313" key="9">
    <source>
        <dbReference type="Proteomes" id="UP001153636"/>
    </source>
</evidence>
<keyword evidence="9" id="KW-1185">Reference proteome</keyword>
<keyword evidence="1" id="KW-0723">Serine/threonine-protein kinase</keyword>
<reference evidence="8" key="1">
    <citation type="submission" date="2022-01" db="EMBL/GenBank/DDBJ databases">
        <authorList>
            <person name="King R."/>
        </authorList>
    </citation>
    <scope>NUCLEOTIDE SEQUENCE</scope>
</reference>
<dbReference type="Pfam" id="PF00069">
    <property type="entry name" value="Pkinase"/>
    <property type="match status" value="1"/>
</dbReference>
<dbReference type="PROSITE" id="PS00107">
    <property type="entry name" value="PROTEIN_KINASE_ATP"/>
    <property type="match status" value="1"/>
</dbReference>
<dbReference type="GO" id="GO:0005634">
    <property type="term" value="C:nucleus"/>
    <property type="evidence" value="ECO:0007669"/>
    <property type="project" value="TreeGrafter"/>
</dbReference>
<dbReference type="InterPro" id="IPR000719">
    <property type="entry name" value="Prot_kinase_dom"/>
</dbReference>
<dbReference type="GO" id="GO:0007094">
    <property type="term" value="P:mitotic spindle assembly checkpoint signaling"/>
    <property type="evidence" value="ECO:0007669"/>
    <property type="project" value="TreeGrafter"/>
</dbReference>
<dbReference type="OrthoDB" id="20524at2759"/>
<dbReference type="Gene3D" id="1.10.510.10">
    <property type="entry name" value="Transferase(Phosphotransferase) domain 1"/>
    <property type="match status" value="1"/>
</dbReference>